<evidence type="ECO:0000256" key="15">
    <source>
        <dbReference type="ARBA" id="ARBA00047298"/>
    </source>
</evidence>
<evidence type="ECO:0000259" key="20">
    <source>
        <dbReference type="PROSITE" id="PS50011"/>
    </source>
</evidence>
<evidence type="ECO:0000256" key="11">
    <source>
        <dbReference type="ARBA" id="ARBA00022840"/>
    </source>
</evidence>
<dbReference type="GO" id="GO:0046872">
    <property type="term" value="F:metal ion binding"/>
    <property type="evidence" value="ECO:0007669"/>
    <property type="project" value="UniProtKB-KW"/>
</dbReference>
<feature type="domain" description="Cyclic nucleotide-binding" evidence="21">
    <location>
        <begin position="513"/>
        <end position="619"/>
    </location>
</feature>
<keyword evidence="6" id="KW-0140">cGMP</keyword>
<reference evidence="24" key="1">
    <citation type="journal article" date="2023" name="Commun. Biol.">
        <title>Genome analysis of Parmales, the sister group of diatoms, reveals the evolutionary specialization of diatoms from phago-mixotrophs to photoautotrophs.</title>
        <authorList>
            <person name="Ban H."/>
            <person name="Sato S."/>
            <person name="Yoshikawa S."/>
            <person name="Yamada K."/>
            <person name="Nakamura Y."/>
            <person name="Ichinomiya M."/>
            <person name="Sato N."/>
            <person name="Blanc-Mathieu R."/>
            <person name="Endo H."/>
            <person name="Kuwata A."/>
            <person name="Ogata H."/>
        </authorList>
    </citation>
    <scope>NUCLEOTIDE SEQUENCE [LARGE SCALE GENOMIC DNA]</scope>
</reference>
<dbReference type="EMBL" id="BRYA01000361">
    <property type="protein sequence ID" value="GMI47821.1"/>
    <property type="molecule type" value="Genomic_DNA"/>
</dbReference>
<dbReference type="InterPro" id="IPR011009">
    <property type="entry name" value="Kinase-like_dom_sf"/>
</dbReference>
<feature type="domain" description="Cyclic nucleotide-binding" evidence="21">
    <location>
        <begin position="406"/>
        <end position="510"/>
    </location>
</feature>
<dbReference type="Pfam" id="PF00169">
    <property type="entry name" value="PH"/>
    <property type="match status" value="1"/>
</dbReference>
<keyword evidence="10" id="KW-0418">Kinase</keyword>
<keyword evidence="24" id="KW-1185">Reference proteome</keyword>
<evidence type="ECO:0000256" key="9">
    <source>
        <dbReference type="ARBA" id="ARBA00022741"/>
    </source>
</evidence>
<dbReference type="PROSITE" id="PS50011">
    <property type="entry name" value="PROTEIN_KINASE_DOM"/>
    <property type="match status" value="1"/>
</dbReference>
<dbReference type="InterPro" id="IPR000961">
    <property type="entry name" value="AGC-kinase_C"/>
</dbReference>
<organism evidence="23 24">
    <name type="scientific">Triparma columacea</name>
    <dbReference type="NCBI Taxonomy" id="722753"/>
    <lineage>
        <taxon>Eukaryota</taxon>
        <taxon>Sar</taxon>
        <taxon>Stramenopiles</taxon>
        <taxon>Ochrophyta</taxon>
        <taxon>Bolidophyceae</taxon>
        <taxon>Parmales</taxon>
        <taxon>Triparmaceae</taxon>
        <taxon>Triparma</taxon>
    </lineage>
</organism>
<dbReference type="GO" id="GO:0004691">
    <property type="term" value="F:cAMP-dependent protein kinase activity"/>
    <property type="evidence" value="ECO:0007669"/>
    <property type="project" value="TreeGrafter"/>
</dbReference>
<proteinExistence type="inferred from homology"/>
<dbReference type="GO" id="GO:0005524">
    <property type="term" value="F:ATP binding"/>
    <property type="evidence" value="ECO:0007669"/>
    <property type="project" value="UniProtKB-UniRule"/>
</dbReference>
<keyword evidence="5" id="KW-0723">Serine/threonine-protein kinase</keyword>
<dbReference type="Gene3D" id="1.10.510.10">
    <property type="entry name" value="Transferase(Phosphotransferase) domain 1"/>
    <property type="match status" value="1"/>
</dbReference>
<dbReference type="Pfam" id="PF00069">
    <property type="entry name" value="Pkinase"/>
    <property type="match status" value="1"/>
</dbReference>
<evidence type="ECO:0000256" key="5">
    <source>
        <dbReference type="ARBA" id="ARBA00022527"/>
    </source>
</evidence>
<name>A0A9W7GLB4_9STRA</name>
<evidence type="ECO:0000259" key="22">
    <source>
        <dbReference type="PROSITE" id="PS51285"/>
    </source>
</evidence>
<evidence type="ECO:0000256" key="3">
    <source>
        <dbReference type="ARBA" id="ARBA00012428"/>
    </source>
</evidence>
<dbReference type="PANTHER" id="PTHR24353">
    <property type="entry name" value="CYCLIC NUCLEOTIDE-DEPENDENT PROTEIN KINASE"/>
    <property type="match status" value="1"/>
</dbReference>
<comment type="catalytic activity">
    <reaction evidence="15">
        <text>L-threonyl-[protein] + ATP = O-phospho-L-threonyl-[protein] + ADP + H(+)</text>
        <dbReference type="Rhea" id="RHEA:46608"/>
        <dbReference type="Rhea" id="RHEA-COMP:11060"/>
        <dbReference type="Rhea" id="RHEA-COMP:11605"/>
        <dbReference type="ChEBI" id="CHEBI:15378"/>
        <dbReference type="ChEBI" id="CHEBI:30013"/>
        <dbReference type="ChEBI" id="CHEBI:30616"/>
        <dbReference type="ChEBI" id="CHEBI:61977"/>
        <dbReference type="ChEBI" id="CHEBI:456216"/>
        <dbReference type="EC" id="2.7.11.12"/>
    </reaction>
</comment>
<dbReference type="InterPro" id="IPR011993">
    <property type="entry name" value="PH-like_dom_sf"/>
</dbReference>
<keyword evidence="7" id="KW-0808">Transferase</keyword>
<dbReference type="InterPro" id="IPR000719">
    <property type="entry name" value="Prot_kinase_dom"/>
</dbReference>
<evidence type="ECO:0000313" key="24">
    <source>
        <dbReference type="Proteomes" id="UP001165065"/>
    </source>
</evidence>
<gene>
    <name evidence="23" type="ORF">TrCOL_g551</name>
</gene>
<evidence type="ECO:0000313" key="23">
    <source>
        <dbReference type="EMBL" id="GMI47821.1"/>
    </source>
</evidence>
<keyword evidence="13" id="KW-0142">cGMP-binding</keyword>
<dbReference type="SMART" id="SM00233">
    <property type="entry name" value="PH"/>
    <property type="match status" value="2"/>
</dbReference>
<keyword evidence="4" id="KW-0963">Cytoplasm</keyword>
<dbReference type="InterPro" id="IPR018490">
    <property type="entry name" value="cNMP-bd_dom_sf"/>
</dbReference>
<dbReference type="PROSITE" id="PS00107">
    <property type="entry name" value="PROTEIN_KINASE_ATP"/>
    <property type="match status" value="1"/>
</dbReference>
<protein>
    <recommendedName>
        <fullName evidence="14">cGMP-dependent protein kinase</fullName>
        <ecNumber evidence="3">2.7.11.12</ecNumber>
    </recommendedName>
</protein>
<feature type="compositionally biased region" description="Polar residues" evidence="18">
    <location>
        <begin position="34"/>
        <end position="51"/>
    </location>
</feature>
<evidence type="ECO:0000259" key="19">
    <source>
        <dbReference type="PROSITE" id="PS50003"/>
    </source>
</evidence>
<dbReference type="Gene3D" id="2.60.120.10">
    <property type="entry name" value="Jelly Rolls"/>
    <property type="match status" value="3"/>
</dbReference>
<dbReference type="GO" id="GO:0030553">
    <property type="term" value="F:cGMP binding"/>
    <property type="evidence" value="ECO:0007669"/>
    <property type="project" value="UniProtKB-KW"/>
</dbReference>
<dbReference type="SUPFAM" id="SSF50729">
    <property type="entry name" value="PH domain-like"/>
    <property type="match status" value="1"/>
</dbReference>
<dbReference type="PROSITE" id="PS00888">
    <property type="entry name" value="CNMP_BINDING_1"/>
    <property type="match status" value="3"/>
</dbReference>
<dbReference type="SMART" id="SM00100">
    <property type="entry name" value="cNMP"/>
    <property type="match status" value="3"/>
</dbReference>
<evidence type="ECO:0000256" key="4">
    <source>
        <dbReference type="ARBA" id="ARBA00022490"/>
    </source>
</evidence>
<evidence type="ECO:0000256" key="13">
    <source>
        <dbReference type="ARBA" id="ARBA00022992"/>
    </source>
</evidence>
<dbReference type="SMART" id="SM00220">
    <property type="entry name" value="S_TKc"/>
    <property type="match status" value="1"/>
</dbReference>
<evidence type="ECO:0000256" key="7">
    <source>
        <dbReference type="ARBA" id="ARBA00022679"/>
    </source>
</evidence>
<evidence type="ECO:0000259" key="21">
    <source>
        <dbReference type="PROSITE" id="PS50042"/>
    </source>
</evidence>
<dbReference type="GO" id="GO:0004692">
    <property type="term" value="F:cGMP-dependent protein kinase activity"/>
    <property type="evidence" value="ECO:0007669"/>
    <property type="project" value="UniProtKB-EC"/>
</dbReference>
<keyword evidence="12" id="KW-0460">Magnesium</keyword>
<dbReference type="PRINTS" id="PR00103">
    <property type="entry name" value="CAMPKINASE"/>
</dbReference>
<dbReference type="InterPro" id="IPR018488">
    <property type="entry name" value="cNMP-bd_CS"/>
</dbReference>
<dbReference type="Proteomes" id="UP001165065">
    <property type="component" value="Unassembled WGS sequence"/>
</dbReference>
<dbReference type="InterPro" id="IPR014710">
    <property type="entry name" value="RmlC-like_jellyroll"/>
</dbReference>
<evidence type="ECO:0000256" key="16">
    <source>
        <dbReference type="ARBA" id="ARBA00047462"/>
    </source>
</evidence>
<keyword evidence="8" id="KW-0479">Metal-binding</keyword>
<dbReference type="PROSITE" id="PS50042">
    <property type="entry name" value="CNMP_BINDING_3"/>
    <property type="match status" value="3"/>
</dbReference>
<dbReference type="OrthoDB" id="189612at2759"/>
<dbReference type="PROSITE" id="PS00889">
    <property type="entry name" value="CNMP_BINDING_2"/>
    <property type="match status" value="3"/>
</dbReference>
<evidence type="ECO:0000256" key="8">
    <source>
        <dbReference type="ARBA" id="ARBA00022723"/>
    </source>
</evidence>
<dbReference type="AlphaFoldDB" id="A0A9W7GLB4"/>
<comment type="similarity">
    <text evidence="2">Belongs to the protein kinase superfamily. AGC Ser/Thr protein kinase family. cGMP subfamily.</text>
</comment>
<comment type="catalytic activity">
    <reaction evidence="16">
        <text>L-seryl-[protein] + ATP = O-phospho-L-seryl-[protein] + ADP + H(+)</text>
        <dbReference type="Rhea" id="RHEA:17989"/>
        <dbReference type="Rhea" id="RHEA-COMP:9863"/>
        <dbReference type="Rhea" id="RHEA-COMP:11604"/>
        <dbReference type="ChEBI" id="CHEBI:15378"/>
        <dbReference type="ChEBI" id="CHEBI:29999"/>
        <dbReference type="ChEBI" id="CHEBI:30616"/>
        <dbReference type="ChEBI" id="CHEBI:83421"/>
        <dbReference type="ChEBI" id="CHEBI:456216"/>
        <dbReference type="EC" id="2.7.11.12"/>
    </reaction>
</comment>
<dbReference type="InterPro" id="IPR000595">
    <property type="entry name" value="cNMP-bd_dom"/>
</dbReference>
<dbReference type="Gene3D" id="3.30.200.20">
    <property type="entry name" value="Phosphorylase Kinase, domain 1"/>
    <property type="match status" value="1"/>
</dbReference>
<evidence type="ECO:0000256" key="12">
    <source>
        <dbReference type="ARBA" id="ARBA00022842"/>
    </source>
</evidence>
<feature type="domain" description="Cyclic nucleotide-binding" evidence="21">
    <location>
        <begin position="639"/>
        <end position="757"/>
    </location>
</feature>
<feature type="domain" description="AGC-kinase C-terminal" evidence="22">
    <location>
        <begin position="1067"/>
        <end position="1126"/>
    </location>
</feature>
<dbReference type="InterPro" id="IPR008271">
    <property type="entry name" value="Ser/Thr_kinase_AS"/>
</dbReference>
<feature type="region of interest" description="Disordered" evidence="18">
    <location>
        <begin position="28"/>
        <end position="52"/>
    </location>
</feature>
<dbReference type="PROSITE" id="PS51285">
    <property type="entry name" value="AGC_KINASE_CTER"/>
    <property type="match status" value="1"/>
</dbReference>
<accession>A0A9W7GLB4</accession>
<feature type="binding site" evidence="17">
    <location>
        <position position="826"/>
    </location>
    <ligand>
        <name>ATP</name>
        <dbReference type="ChEBI" id="CHEBI:30616"/>
    </ligand>
</feature>
<comment type="caution">
    <text evidence="23">The sequence shown here is derived from an EMBL/GenBank/DDBJ whole genome shotgun (WGS) entry which is preliminary data.</text>
</comment>
<evidence type="ECO:0000256" key="1">
    <source>
        <dbReference type="ARBA" id="ARBA00001946"/>
    </source>
</evidence>
<evidence type="ECO:0000256" key="2">
    <source>
        <dbReference type="ARBA" id="ARBA00006352"/>
    </source>
</evidence>
<evidence type="ECO:0000256" key="17">
    <source>
        <dbReference type="PROSITE-ProRule" id="PRU10141"/>
    </source>
</evidence>
<dbReference type="InterPro" id="IPR001849">
    <property type="entry name" value="PH_domain"/>
</dbReference>
<dbReference type="PROSITE" id="PS00108">
    <property type="entry name" value="PROTEIN_KINASE_ST"/>
    <property type="match status" value="1"/>
</dbReference>
<sequence>MGNNCAKVPANALPLVDEEQIAVEGNSWLFGGKSPQSTPTSKGSATTTPTGSGVKRMLWGALTGSPSYSSSASQVVLDDYVEGDNVNGTVLRLYDNNKSSLVQWATIEQGMIKYFTSKPFDATVRPLGYVTLTGAKIKVADANLTANDGTGSVTPKSFETKKVDGRTLHILSIIEDNLEAPFVFGFINLKVATRWLQEIALTIRGKNQPAFYLSHGVSVAAAGKQSQIAKKLQNDKHPSKSGSMKKKAVGKKKVLLRTWKKRYFRLQAGELRYYSDKSFKTSSLKGTISLGDCPGLAVVMGEPKVSLKVPLPSGMALECTCASEVETMDWVDLINQSIAIAKKSKNRGSVVNKSKKKRAVIVAESAKEEDAGPARKWEKSAETIDVLSKALEGHFLFEKAPDFAALLDALQPLDAKQGDCVIWEGDKGNTFYILEQGTCSVVKSGKVLSFEQKTGSAFGELALIHNAPRAASIRAIEDCKLWQVDRQYFRQALNEMENGMHDTQIKFLRNISLFSDLNRGVLDRIAEAMEVKEFKDGERIIKQGEVGDTFFMIKSGSVTVTQKADKGGIEKTLTKCGPGDYFGELSLMKNEPRAASVTAIGPIECFTVDRKHFTEVLGPLQELLELHKGIQMMTKVKMLSENLNQGEIEKVSRSLQRKICSDGTRVIKQGEKGDLFYMIEKGTVTVLIDNNEVASLTDASPTPYFGEMALISDDIRAATIIADGSVQLAYLTRQNFNQLLGPMKDIIKRVSNKREEENNVFSKAFGRVGRALSNTVQKSARGSSIMGEGNAIPFTALVEKRVLGTGTFGTVKLVQDGRDGKGYALKVLRKKMIMDAKQLTNVYSEKEIMQALIHPLILRLYAAYQDDSALFMLLDLVPGGELWSLLHGDERILPQTSLGGVSLEYSKFYTSNVLAAIQHFHEKDVAYRDLKPENLVIDGEGYIKVIDLGFAKIIAPGEKSNTLCGTPEYLAPELVLSKGHSTPVDIWAIGVLIYELLTNCTPFEDDEPTEMFRKIAHPKKTLKGVFTRSWDKKSRKLIEAILDESPVNRLGCRKMGIDELWGNPWFDGFTAEMVERKALVPPFIPKLSGPLDVVNFEDYDDFEEDVSNYSYSGPTEPFKKWGGYVK</sequence>
<dbReference type="CDD" id="cd00038">
    <property type="entry name" value="CAP_ED"/>
    <property type="match status" value="3"/>
</dbReference>
<evidence type="ECO:0000256" key="14">
    <source>
        <dbReference type="ARBA" id="ARBA00024113"/>
    </source>
</evidence>
<dbReference type="PANTHER" id="PTHR24353:SF37">
    <property type="entry name" value="CAMP-DEPENDENT PROTEIN KINASE CATALYTIC SUBUNIT PRKX"/>
    <property type="match status" value="1"/>
</dbReference>
<dbReference type="PROSITE" id="PS50003">
    <property type="entry name" value="PH_DOMAIN"/>
    <property type="match status" value="1"/>
</dbReference>
<dbReference type="SUPFAM" id="SSF56112">
    <property type="entry name" value="Protein kinase-like (PK-like)"/>
    <property type="match status" value="1"/>
</dbReference>
<comment type="cofactor">
    <cofactor evidence="1">
        <name>Mg(2+)</name>
        <dbReference type="ChEBI" id="CHEBI:18420"/>
    </cofactor>
</comment>
<evidence type="ECO:0000256" key="10">
    <source>
        <dbReference type="ARBA" id="ARBA00022777"/>
    </source>
</evidence>
<dbReference type="GO" id="GO:0005952">
    <property type="term" value="C:cAMP-dependent protein kinase complex"/>
    <property type="evidence" value="ECO:0007669"/>
    <property type="project" value="TreeGrafter"/>
</dbReference>
<dbReference type="InterPro" id="IPR017441">
    <property type="entry name" value="Protein_kinase_ATP_BS"/>
</dbReference>
<feature type="domain" description="Protein kinase" evidence="20">
    <location>
        <begin position="797"/>
        <end position="1066"/>
    </location>
</feature>
<dbReference type="EC" id="2.7.11.12" evidence="3"/>
<dbReference type="Gene3D" id="2.30.29.30">
    <property type="entry name" value="Pleckstrin-homology domain (PH domain)/Phosphotyrosine-binding domain (PTB)"/>
    <property type="match status" value="1"/>
</dbReference>
<evidence type="ECO:0000256" key="18">
    <source>
        <dbReference type="SAM" id="MobiDB-lite"/>
    </source>
</evidence>
<dbReference type="SUPFAM" id="SSF51206">
    <property type="entry name" value="cAMP-binding domain-like"/>
    <property type="match status" value="3"/>
</dbReference>
<keyword evidence="9 17" id="KW-0547">Nucleotide-binding</keyword>
<feature type="domain" description="PH" evidence="19">
    <location>
        <begin position="237"/>
        <end position="339"/>
    </location>
</feature>
<keyword evidence="11 17" id="KW-0067">ATP-binding</keyword>
<evidence type="ECO:0000256" key="6">
    <source>
        <dbReference type="ARBA" id="ARBA00022535"/>
    </source>
</evidence>
<dbReference type="Pfam" id="PF00027">
    <property type="entry name" value="cNMP_binding"/>
    <property type="match status" value="3"/>
</dbReference>